<evidence type="ECO:0000313" key="9">
    <source>
        <dbReference type="Proteomes" id="UP000276055"/>
    </source>
</evidence>
<keyword evidence="2 6" id="KW-0808">Transferase</keyword>
<evidence type="ECO:0000256" key="2">
    <source>
        <dbReference type="ARBA" id="ARBA00022679"/>
    </source>
</evidence>
<dbReference type="NCBIfam" id="TIGR03168">
    <property type="entry name" value="1-PFK"/>
    <property type="match status" value="1"/>
</dbReference>
<dbReference type="Gene3D" id="3.40.1190.20">
    <property type="match status" value="1"/>
</dbReference>
<name>A0A495FKE4_9MICC</name>
<dbReference type="InterPro" id="IPR002173">
    <property type="entry name" value="Carboh/pur_kinase_PfkB_CS"/>
</dbReference>
<dbReference type="PANTHER" id="PTHR46566:SF2">
    <property type="entry name" value="ATP-DEPENDENT 6-PHOSPHOFRUCTOKINASE ISOZYME 2"/>
    <property type="match status" value="1"/>
</dbReference>
<gene>
    <name evidence="8" type="ORF">C8D78_0026</name>
</gene>
<dbReference type="Pfam" id="PF00294">
    <property type="entry name" value="PfkB"/>
    <property type="match status" value="1"/>
</dbReference>
<feature type="domain" description="Carbohydrate kinase PfkB" evidence="7">
    <location>
        <begin position="52"/>
        <end position="326"/>
    </location>
</feature>
<accession>A0A495FKE4</accession>
<evidence type="ECO:0000256" key="4">
    <source>
        <dbReference type="ARBA" id="ARBA00022777"/>
    </source>
</evidence>
<dbReference type="SUPFAM" id="SSF53613">
    <property type="entry name" value="Ribokinase-like"/>
    <property type="match status" value="1"/>
</dbReference>
<dbReference type="InterPro" id="IPR029056">
    <property type="entry name" value="Ribokinase-like"/>
</dbReference>
<dbReference type="Proteomes" id="UP000276055">
    <property type="component" value="Unassembled WGS sequence"/>
</dbReference>
<dbReference type="PROSITE" id="PS00584">
    <property type="entry name" value="PFKB_KINASES_2"/>
    <property type="match status" value="1"/>
</dbReference>
<comment type="similarity">
    <text evidence="1">Belongs to the carbohydrate kinase PfkB family.</text>
</comment>
<proteinExistence type="inferred from homology"/>
<dbReference type="InterPro" id="IPR011611">
    <property type="entry name" value="PfkB_dom"/>
</dbReference>
<keyword evidence="3" id="KW-0547">Nucleotide-binding</keyword>
<keyword evidence="5" id="KW-0067">ATP-binding</keyword>
<dbReference type="EMBL" id="RBIR01000001">
    <property type="protein sequence ID" value="RKR29718.1"/>
    <property type="molecule type" value="Genomic_DNA"/>
</dbReference>
<keyword evidence="4 8" id="KW-0418">Kinase</keyword>
<dbReference type="GO" id="GO:0003872">
    <property type="term" value="F:6-phosphofructokinase activity"/>
    <property type="evidence" value="ECO:0007669"/>
    <property type="project" value="TreeGrafter"/>
</dbReference>
<evidence type="ECO:0000259" key="7">
    <source>
        <dbReference type="Pfam" id="PF00294"/>
    </source>
</evidence>
<protein>
    <submittedName>
        <fullName evidence="8">6-phosphofructokinase</fullName>
    </submittedName>
</protein>
<comment type="caution">
    <text evidence="8">The sequence shown here is derived from an EMBL/GenBank/DDBJ whole genome shotgun (WGS) entry which is preliminary data.</text>
</comment>
<dbReference type="PROSITE" id="PS00583">
    <property type="entry name" value="PFKB_KINASES_1"/>
    <property type="match status" value="1"/>
</dbReference>
<dbReference type="CDD" id="cd01164">
    <property type="entry name" value="FruK_PfkB_like"/>
    <property type="match status" value="1"/>
</dbReference>
<organism evidence="8 9">
    <name type="scientific">Arthrobacter oryzae</name>
    <dbReference type="NCBI Taxonomy" id="409290"/>
    <lineage>
        <taxon>Bacteria</taxon>
        <taxon>Bacillati</taxon>
        <taxon>Actinomycetota</taxon>
        <taxon>Actinomycetes</taxon>
        <taxon>Micrococcales</taxon>
        <taxon>Micrococcaceae</taxon>
        <taxon>Arthrobacter</taxon>
    </lineage>
</organism>
<dbReference type="GO" id="GO:0005524">
    <property type="term" value="F:ATP binding"/>
    <property type="evidence" value="ECO:0007669"/>
    <property type="project" value="UniProtKB-KW"/>
</dbReference>
<dbReference type="PIRSF" id="PIRSF000535">
    <property type="entry name" value="1PFK/6PFK/LacC"/>
    <property type="match status" value="1"/>
</dbReference>
<dbReference type="FunFam" id="3.40.1190.20:FF:000001">
    <property type="entry name" value="Phosphofructokinase"/>
    <property type="match status" value="1"/>
</dbReference>
<dbReference type="AlphaFoldDB" id="A0A495FKE4"/>
<dbReference type="GO" id="GO:0005829">
    <property type="term" value="C:cytosol"/>
    <property type="evidence" value="ECO:0007669"/>
    <property type="project" value="TreeGrafter"/>
</dbReference>
<sequence length="347" mass="36117">MAADKGTSCLRTLLRYGVLSYAWAMEASVPTPMQPILTLTVNPALDVSSSTERVISGHKLRCGASRLDPGGGGVNVARVVQRLGGRTLAVYTAGGPTGEAYRRLIEAERLPALVVPIQGSTREDFTVDETTTGRQFRFVLQGPTLSEPEWRLCLALLADLIPAGGYVVASGSLPPGVPEDFYARVARLARRQGARCIVDASGPALSAALAEGVFLVKPSRRELGLHVGAELESAESQVQAATALVADGSAEHVALTLGGEGAVLASGSGILRLAVPRVQVRSTVGAGDSFLAAFILRLAQGRNREAAFRAAVAAGSAAVMTPATELCRRDDVERLEAELAAAAAARP</sequence>
<dbReference type="PANTHER" id="PTHR46566">
    <property type="entry name" value="1-PHOSPHOFRUCTOKINASE-RELATED"/>
    <property type="match status" value="1"/>
</dbReference>
<reference evidence="8 9" key="1">
    <citation type="submission" date="2018-10" db="EMBL/GenBank/DDBJ databases">
        <title>Genomic Encyclopedia of Type Strains, Phase IV (KMG-IV): sequencing the most valuable type-strain genomes for metagenomic binning, comparative biology and taxonomic classification.</title>
        <authorList>
            <person name="Goeker M."/>
        </authorList>
    </citation>
    <scope>NUCLEOTIDE SEQUENCE [LARGE SCALE GENOMIC DNA]</scope>
    <source>
        <strain evidence="8 9">DSM 25586</strain>
    </source>
</reference>
<evidence type="ECO:0000256" key="5">
    <source>
        <dbReference type="ARBA" id="ARBA00022840"/>
    </source>
</evidence>
<dbReference type="InterPro" id="IPR017583">
    <property type="entry name" value="Tagatose/fructose_Pkinase"/>
</dbReference>
<evidence type="ECO:0000313" key="8">
    <source>
        <dbReference type="EMBL" id="RKR29718.1"/>
    </source>
</evidence>
<evidence type="ECO:0000256" key="3">
    <source>
        <dbReference type="ARBA" id="ARBA00022741"/>
    </source>
</evidence>
<evidence type="ECO:0000256" key="1">
    <source>
        <dbReference type="ARBA" id="ARBA00010688"/>
    </source>
</evidence>
<evidence type="ECO:0000256" key="6">
    <source>
        <dbReference type="PIRNR" id="PIRNR000535"/>
    </source>
</evidence>